<dbReference type="PANTHER" id="PTHR11820">
    <property type="entry name" value="ACYLPYRUVASE"/>
    <property type="match status" value="1"/>
</dbReference>
<protein>
    <submittedName>
        <fullName evidence="3">Fumarylpyruvate hydrolase</fullName>
    </submittedName>
</protein>
<name>A0A1H8IBQ7_9RHOB</name>
<dbReference type="InterPro" id="IPR036663">
    <property type="entry name" value="Fumarylacetoacetase_C_sf"/>
</dbReference>
<dbReference type="Pfam" id="PF01557">
    <property type="entry name" value="FAA_hydrolase"/>
    <property type="match status" value="1"/>
</dbReference>
<accession>A0A1H8IBQ7</accession>
<dbReference type="AlphaFoldDB" id="A0A1H8IBQ7"/>
<dbReference type="OrthoDB" id="5197601at2"/>
<gene>
    <name evidence="3" type="ORF">SAMN04488011_105163</name>
</gene>
<keyword evidence="3" id="KW-0670">Pyruvate</keyword>
<evidence type="ECO:0000256" key="1">
    <source>
        <dbReference type="ARBA" id="ARBA00022723"/>
    </source>
</evidence>
<sequence length="217" mass="23229">MPFLFDPAPQPSVEIAGQGAYPIHRVFCVGRNYAAHAAEMGNEVDREAPFYFTKSAHAVIAAGGDLPYPPRTADLHHEVELVVALGQGAKPVAYGVGLDMTRRDLQARAKDKRRPWDVAKDFEASAVLAPLRAADEVPDITGAEIMLSVNGTLRQQGRIADMVWSVEELLADLGGLYTLRAGDLIMTGTPSGVGAVERGDRIDASITGLPELRATVV</sequence>
<dbReference type="RefSeq" id="WP_091845764.1">
    <property type="nucleotide sequence ID" value="NZ_FOCM01000005.1"/>
</dbReference>
<evidence type="ECO:0000259" key="2">
    <source>
        <dbReference type="Pfam" id="PF01557"/>
    </source>
</evidence>
<dbReference type="Proteomes" id="UP000199372">
    <property type="component" value="Unassembled WGS sequence"/>
</dbReference>
<proteinExistence type="predicted"/>
<dbReference type="EMBL" id="FOCM01000005">
    <property type="protein sequence ID" value="SEN65506.1"/>
    <property type="molecule type" value="Genomic_DNA"/>
</dbReference>
<dbReference type="PANTHER" id="PTHR11820:SF90">
    <property type="entry name" value="FLUTATHIONE S-TRANSFERASE"/>
    <property type="match status" value="1"/>
</dbReference>
<keyword evidence="4" id="KW-1185">Reference proteome</keyword>
<dbReference type="Gene3D" id="3.90.850.10">
    <property type="entry name" value="Fumarylacetoacetase-like, C-terminal domain"/>
    <property type="match status" value="1"/>
</dbReference>
<evidence type="ECO:0000313" key="4">
    <source>
        <dbReference type="Proteomes" id="UP000199372"/>
    </source>
</evidence>
<feature type="domain" description="Fumarylacetoacetase-like C-terminal" evidence="2">
    <location>
        <begin position="26"/>
        <end position="217"/>
    </location>
</feature>
<dbReference type="GO" id="GO:0046872">
    <property type="term" value="F:metal ion binding"/>
    <property type="evidence" value="ECO:0007669"/>
    <property type="project" value="UniProtKB-KW"/>
</dbReference>
<keyword evidence="1" id="KW-0479">Metal-binding</keyword>
<dbReference type="GO" id="GO:0018773">
    <property type="term" value="F:acetylpyruvate hydrolase activity"/>
    <property type="evidence" value="ECO:0007669"/>
    <property type="project" value="TreeGrafter"/>
</dbReference>
<dbReference type="InterPro" id="IPR011234">
    <property type="entry name" value="Fumarylacetoacetase-like_C"/>
</dbReference>
<reference evidence="4" key="1">
    <citation type="submission" date="2016-10" db="EMBL/GenBank/DDBJ databases">
        <authorList>
            <person name="Varghese N."/>
            <person name="Submissions S."/>
        </authorList>
    </citation>
    <scope>NUCLEOTIDE SEQUENCE [LARGE SCALE GENOMIC DNA]</scope>
    <source>
        <strain evidence="4">DSM 26893</strain>
    </source>
</reference>
<evidence type="ECO:0000313" key="3">
    <source>
        <dbReference type="EMBL" id="SEN65506.1"/>
    </source>
</evidence>
<organism evidence="3 4">
    <name type="scientific">Palleronia pelagia</name>
    <dbReference type="NCBI Taxonomy" id="387096"/>
    <lineage>
        <taxon>Bacteria</taxon>
        <taxon>Pseudomonadati</taxon>
        <taxon>Pseudomonadota</taxon>
        <taxon>Alphaproteobacteria</taxon>
        <taxon>Rhodobacterales</taxon>
        <taxon>Roseobacteraceae</taxon>
        <taxon>Palleronia</taxon>
    </lineage>
</organism>
<keyword evidence="3" id="KW-0378">Hydrolase</keyword>
<dbReference type="SUPFAM" id="SSF56529">
    <property type="entry name" value="FAH"/>
    <property type="match status" value="1"/>
</dbReference>